<proteinExistence type="predicted"/>
<dbReference type="EMBL" id="AP014685">
    <property type="protein sequence ID" value="BAR61936.1"/>
    <property type="molecule type" value="Genomic_DNA"/>
</dbReference>
<reference evidence="1 2" key="1">
    <citation type="submission" date="2014-11" db="EMBL/GenBank/DDBJ databases">
        <title>Symbiosis island explosion on the genome of extra-slow-growing strains of soybean bradyrhizobia with massive insertion sequences.</title>
        <authorList>
            <person name="Iida T."/>
            <person name="Minamisawa K."/>
        </authorList>
    </citation>
    <scope>NUCLEOTIDE SEQUENCE [LARGE SCALE GENOMIC DNA]</scope>
    <source>
        <strain evidence="1 2">NK6</strain>
    </source>
</reference>
<name>A0A0E4BWK6_9BRAD</name>
<evidence type="ECO:0000313" key="2">
    <source>
        <dbReference type="Proteomes" id="UP000063308"/>
    </source>
</evidence>
<accession>A0A0E4BWK6</accession>
<evidence type="ECO:0000313" key="1">
    <source>
        <dbReference type="EMBL" id="BAR61936.1"/>
    </source>
</evidence>
<gene>
    <name evidence="1" type="ORF">NK6_8789</name>
</gene>
<sequence length="91" mass="9724">MRGIAPNRVALESELFQEGAERGLIGLNGSVRLERFARFHPFQLLSSQHKAKGHGCVIAGGVDVPDALNSGVKGNLPQRLRVVCGRVGHGL</sequence>
<organism evidence="1 2">
    <name type="scientific">Bradyrhizobium diazoefficiens</name>
    <dbReference type="NCBI Taxonomy" id="1355477"/>
    <lineage>
        <taxon>Bacteria</taxon>
        <taxon>Pseudomonadati</taxon>
        <taxon>Pseudomonadota</taxon>
        <taxon>Alphaproteobacteria</taxon>
        <taxon>Hyphomicrobiales</taxon>
        <taxon>Nitrobacteraceae</taxon>
        <taxon>Bradyrhizobium</taxon>
    </lineage>
</organism>
<dbReference type="Proteomes" id="UP000063308">
    <property type="component" value="Chromosome"/>
</dbReference>
<protein>
    <submittedName>
        <fullName evidence="1">Uncharacterized protein</fullName>
    </submittedName>
</protein>
<dbReference type="AlphaFoldDB" id="A0A0E4BWK6"/>